<dbReference type="InterPro" id="IPR029063">
    <property type="entry name" value="SAM-dependent_MTases_sf"/>
</dbReference>
<reference evidence="5" key="1">
    <citation type="submission" date="2017-05" db="EMBL/GenBank/DDBJ databases">
        <authorList>
            <person name="Rodrigo-Torres L."/>
            <person name="Arahal R. D."/>
            <person name="Lucena T."/>
        </authorList>
    </citation>
    <scope>NUCLEOTIDE SEQUENCE [LARGE SCALE GENOMIC DNA]</scope>
    <source>
        <strain evidence="5">CECT 8649</strain>
    </source>
</reference>
<dbReference type="Pfam" id="PF13649">
    <property type="entry name" value="Methyltransf_25"/>
    <property type="match status" value="1"/>
</dbReference>
<dbReference type="InterPro" id="IPR041698">
    <property type="entry name" value="Methyltransf_25"/>
</dbReference>
<dbReference type="PANTHER" id="PTHR43861">
    <property type="entry name" value="TRANS-ACONITATE 2-METHYLTRANSFERASE-RELATED"/>
    <property type="match status" value="1"/>
</dbReference>
<name>A0A238J7Z7_9RHOB</name>
<organism evidence="4 5">
    <name type="scientific">Pelagimonas phthalicica</name>
    <dbReference type="NCBI Taxonomy" id="1037362"/>
    <lineage>
        <taxon>Bacteria</taxon>
        <taxon>Pseudomonadati</taxon>
        <taxon>Pseudomonadota</taxon>
        <taxon>Alphaproteobacteria</taxon>
        <taxon>Rhodobacterales</taxon>
        <taxon>Roseobacteraceae</taxon>
        <taxon>Pelagimonas</taxon>
    </lineage>
</organism>
<dbReference type="AlphaFoldDB" id="A0A238J7Z7"/>
<evidence type="ECO:0000313" key="4">
    <source>
        <dbReference type="EMBL" id="SMX26851.1"/>
    </source>
</evidence>
<proteinExistence type="predicted"/>
<dbReference type="PANTHER" id="PTHR43861:SF1">
    <property type="entry name" value="TRANS-ACONITATE 2-METHYLTRANSFERASE"/>
    <property type="match status" value="1"/>
</dbReference>
<evidence type="ECO:0000256" key="2">
    <source>
        <dbReference type="ARBA" id="ARBA00022679"/>
    </source>
</evidence>
<dbReference type="GO" id="GO:0032259">
    <property type="term" value="P:methylation"/>
    <property type="evidence" value="ECO:0007669"/>
    <property type="project" value="UniProtKB-KW"/>
</dbReference>
<evidence type="ECO:0000256" key="1">
    <source>
        <dbReference type="ARBA" id="ARBA00022603"/>
    </source>
</evidence>
<dbReference type="Proteomes" id="UP000225972">
    <property type="component" value="Unassembled WGS sequence"/>
</dbReference>
<keyword evidence="5" id="KW-1185">Reference proteome</keyword>
<dbReference type="CDD" id="cd02440">
    <property type="entry name" value="AdoMet_MTases"/>
    <property type="match status" value="1"/>
</dbReference>
<protein>
    <submittedName>
        <fullName evidence="4">Biotin biosynthesis protein BioC</fullName>
    </submittedName>
</protein>
<keyword evidence="1" id="KW-0489">Methyltransferase</keyword>
<gene>
    <name evidence="4" type="ORF">TRP8649_00949</name>
</gene>
<accession>A0A238J7Z7</accession>
<sequence length="196" mass="21101">MSGDRQTLEAYAARVSDYSAMSMEESHAQALTGFMADVRPGGHILDLGCGRGLQAVKMMEAGFDVTALDATEAFVAEARKNGVPARLGRFEDVTETAVFDGVWASFSLLHAPRAAFPKHLAALHQALRPGGLLFLGMKLGTGEHRDALGRFYSYYSEDELRDRLAQAGFADIEAVLGRGKGLAGTDDPFILMTSRS</sequence>
<evidence type="ECO:0000259" key="3">
    <source>
        <dbReference type="Pfam" id="PF13649"/>
    </source>
</evidence>
<evidence type="ECO:0000313" key="5">
    <source>
        <dbReference type="Proteomes" id="UP000225972"/>
    </source>
</evidence>
<dbReference type="EMBL" id="FXXP01000001">
    <property type="protein sequence ID" value="SMX26851.1"/>
    <property type="molecule type" value="Genomic_DNA"/>
</dbReference>
<feature type="domain" description="Methyltransferase" evidence="3">
    <location>
        <begin position="44"/>
        <end position="131"/>
    </location>
</feature>
<dbReference type="GO" id="GO:0008168">
    <property type="term" value="F:methyltransferase activity"/>
    <property type="evidence" value="ECO:0007669"/>
    <property type="project" value="UniProtKB-KW"/>
</dbReference>
<dbReference type="Gene3D" id="3.40.50.150">
    <property type="entry name" value="Vaccinia Virus protein VP39"/>
    <property type="match status" value="1"/>
</dbReference>
<keyword evidence="2" id="KW-0808">Transferase</keyword>
<dbReference type="RefSeq" id="WP_235871849.1">
    <property type="nucleotide sequence ID" value="NZ_FXXP01000001.1"/>
</dbReference>
<dbReference type="SUPFAM" id="SSF53335">
    <property type="entry name" value="S-adenosyl-L-methionine-dependent methyltransferases"/>
    <property type="match status" value="1"/>
</dbReference>